<proteinExistence type="predicted"/>
<name>A0ABQ1FGD2_9BACL</name>
<dbReference type="Proteomes" id="UP000615455">
    <property type="component" value="Unassembled WGS sequence"/>
</dbReference>
<accession>A0ABQ1FGD2</accession>
<protein>
    <recommendedName>
        <fullName evidence="3">Nucleic acid-binding protein</fullName>
    </recommendedName>
</protein>
<gene>
    <name evidence="1" type="ORF">GCM10008018_63840</name>
</gene>
<sequence length="69" mass="7834">MDIQQERICIKCGNQMIKCYVADGFKGLLVKNPEGDGLFSNKKNTNINPFICTNCGFAEWYAEDPEKLK</sequence>
<dbReference type="RefSeq" id="WP_189019516.1">
    <property type="nucleotide sequence ID" value="NZ_BMHE01000057.1"/>
</dbReference>
<evidence type="ECO:0008006" key="3">
    <source>
        <dbReference type="Google" id="ProtNLM"/>
    </source>
</evidence>
<evidence type="ECO:0000313" key="2">
    <source>
        <dbReference type="Proteomes" id="UP000615455"/>
    </source>
</evidence>
<organism evidence="1 2">
    <name type="scientific">Paenibacillus marchantiophytorum</name>
    <dbReference type="NCBI Taxonomy" id="1619310"/>
    <lineage>
        <taxon>Bacteria</taxon>
        <taxon>Bacillati</taxon>
        <taxon>Bacillota</taxon>
        <taxon>Bacilli</taxon>
        <taxon>Bacillales</taxon>
        <taxon>Paenibacillaceae</taxon>
        <taxon>Paenibacillus</taxon>
    </lineage>
</organism>
<comment type="caution">
    <text evidence="1">The sequence shown here is derived from an EMBL/GenBank/DDBJ whole genome shotgun (WGS) entry which is preliminary data.</text>
</comment>
<reference evidence="2" key="1">
    <citation type="journal article" date="2019" name="Int. J. Syst. Evol. Microbiol.">
        <title>The Global Catalogue of Microorganisms (GCM) 10K type strain sequencing project: providing services to taxonomists for standard genome sequencing and annotation.</title>
        <authorList>
            <consortium name="The Broad Institute Genomics Platform"/>
            <consortium name="The Broad Institute Genome Sequencing Center for Infectious Disease"/>
            <person name="Wu L."/>
            <person name="Ma J."/>
        </authorList>
    </citation>
    <scope>NUCLEOTIDE SEQUENCE [LARGE SCALE GENOMIC DNA]</scope>
    <source>
        <strain evidence="2">CGMCC 1.15043</strain>
    </source>
</reference>
<dbReference type="EMBL" id="BMHE01000057">
    <property type="protein sequence ID" value="GGA09439.1"/>
    <property type="molecule type" value="Genomic_DNA"/>
</dbReference>
<keyword evidence="2" id="KW-1185">Reference proteome</keyword>
<evidence type="ECO:0000313" key="1">
    <source>
        <dbReference type="EMBL" id="GGA09439.1"/>
    </source>
</evidence>